<proteinExistence type="predicted"/>
<feature type="compositionally biased region" description="Basic and acidic residues" evidence="1">
    <location>
        <begin position="31"/>
        <end position="42"/>
    </location>
</feature>
<dbReference type="EMBL" id="KN817539">
    <property type="protein sequence ID" value="KJA24085.1"/>
    <property type="molecule type" value="Genomic_DNA"/>
</dbReference>
<dbReference type="Proteomes" id="UP000054270">
    <property type="component" value="Unassembled WGS sequence"/>
</dbReference>
<sequence>MSTQSLPSFAQAFSTIPASDALPPIMPSRKRTSDDPPVKQEDPAPPPSALMPAPKKRRVTVSGAPQPLHIDVPPALPASTPISPVVIGFPVHRDNPAAMDQVRSMLSVKQKQKALIEQRRGSAAGPLSPATPGDPPSSTPRPARPSPAAAPRS</sequence>
<evidence type="ECO:0000313" key="3">
    <source>
        <dbReference type="Proteomes" id="UP000054270"/>
    </source>
</evidence>
<dbReference type="AlphaFoldDB" id="A0A0D2PXC5"/>
<feature type="region of interest" description="Disordered" evidence="1">
    <location>
        <begin position="108"/>
        <end position="153"/>
    </location>
</feature>
<feature type="compositionally biased region" description="Pro residues" evidence="1">
    <location>
        <begin position="132"/>
        <end position="145"/>
    </location>
</feature>
<feature type="region of interest" description="Disordered" evidence="1">
    <location>
        <begin position="1"/>
        <end position="79"/>
    </location>
</feature>
<gene>
    <name evidence="2" type="ORF">HYPSUDRAFT_200894</name>
</gene>
<reference evidence="3" key="1">
    <citation type="submission" date="2014-04" db="EMBL/GenBank/DDBJ databases">
        <title>Evolutionary Origins and Diversification of the Mycorrhizal Mutualists.</title>
        <authorList>
            <consortium name="DOE Joint Genome Institute"/>
            <consortium name="Mycorrhizal Genomics Consortium"/>
            <person name="Kohler A."/>
            <person name="Kuo A."/>
            <person name="Nagy L.G."/>
            <person name="Floudas D."/>
            <person name="Copeland A."/>
            <person name="Barry K.W."/>
            <person name="Cichocki N."/>
            <person name="Veneault-Fourrey C."/>
            <person name="LaButti K."/>
            <person name="Lindquist E.A."/>
            <person name="Lipzen A."/>
            <person name="Lundell T."/>
            <person name="Morin E."/>
            <person name="Murat C."/>
            <person name="Riley R."/>
            <person name="Ohm R."/>
            <person name="Sun H."/>
            <person name="Tunlid A."/>
            <person name="Henrissat B."/>
            <person name="Grigoriev I.V."/>
            <person name="Hibbett D.S."/>
            <person name="Martin F."/>
        </authorList>
    </citation>
    <scope>NUCLEOTIDE SEQUENCE [LARGE SCALE GENOMIC DNA]</scope>
    <source>
        <strain evidence="3">FD-334 SS-4</strain>
    </source>
</reference>
<evidence type="ECO:0000313" key="2">
    <source>
        <dbReference type="EMBL" id="KJA24085.1"/>
    </source>
</evidence>
<dbReference type="OrthoDB" id="2138242at2759"/>
<keyword evidence="3" id="KW-1185">Reference proteome</keyword>
<evidence type="ECO:0000256" key="1">
    <source>
        <dbReference type="SAM" id="MobiDB-lite"/>
    </source>
</evidence>
<organism evidence="2 3">
    <name type="scientific">Hypholoma sublateritium (strain FD-334 SS-4)</name>
    <dbReference type="NCBI Taxonomy" id="945553"/>
    <lineage>
        <taxon>Eukaryota</taxon>
        <taxon>Fungi</taxon>
        <taxon>Dikarya</taxon>
        <taxon>Basidiomycota</taxon>
        <taxon>Agaricomycotina</taxon>
        <taxon>Agaricomycetes</taxon>
        <taxon>Agaricomycetidae</taxon>
        <taxon>Agaricales</taxon>
        <taxon>Agaricineae</taxon>
        <taxon>Strophariaceae</taxon>
        <taxon>Hypholoma</taxon>
    </lineage>
</organism>
<accession>A0A0D2PXC5</accession>
<feature type="compositionally biased region" description="Polar residues" evidence="1">
    <location>
        <begin position="1"/>
        <end position="17"/>
    </location>
</feature>
<name>A0A0D2PXC5_HYPSF</name>
<protein>
    <submittedName>
        <fullName evidence="2">Uncharacterized protein</fullName>
    </submittedName>
</protein>